<evidence type="ECO:0008006" key="4">
    <source>
        <dbReference type="Google" id="ProtNLM"/>
    </source>
</evidence>
<dbReference type="InterPro" id="IPR002347">
    <property type="entry name" value="SDR_fam"/>
</dbReference>
<name>X1SFF5_9ZZZZ</name>
<sequence>DCTEENWERVIGVDLKGVWLGMKYAIPQMLKTGGGCIINTASLVGIRGGRNVPIYTAAKGGVLSLSRATCVEYAAQSIRVNCIIPGHIRTPMNAGMSESVQGAFLSAIPQGRFGQPEDVAQAALFLASDEASFINGHALAVDGGMGISMNI</sequence>
<dbReference type="Pfam" id="PF13561">
    <property type="entry name" value="adh_short_C2"/>
    <property type="match status" value="1"/>
</dbReference>
<evidence type="ECO:0000256" key="2">
    <source>
        <dbReference type="ARBA" id="ARBA00023002"/>
    </source>
</evidence>
<evidence type="ECO:0000313" key="3">
    <source>
        <dbReference type="EMBL" id="GAI91693.1"/>
    </source>
</evidence>
<accession>X1SFF5</accession>
<dbReference type="PANTHER" id="PTHR24321:SF8">
    <property type="entry name" value="ESTRADIOL 17-BETA-DEHYDROGENASE 8-RELATED"/>
    <property type="match status" value="1"/>
</dbReference>
<dbReference type="InterPro" id="IPR020904">
    <property type="entry name" value="Sc_DH/Rdtase_CS"/>
</dbReference>
<dbReference type="InterPro" id="IPR036291">
    <property type="entry name" value="NAD(P)-bd_dom_sf"/>
</dbReference>
<gene>
    <name evidence="3" type="ORF">S12H4_40266</name>
</gene>
<dbReference type="PRINTS" id="PR00081">
    <property type="entry name" value="GDHRDH"/>
</dbReference>
<dbReference type="AlphaFoldDB" id="X1SFF5"/>
<dbReference type="PROSITE" id="PS00061">
    <property type="entry name" value="ADH_SHORT"/>
    <property type="match status" value="1"/>
</dbReference>
<reference evidence="3" key="1">
    <citation type="journal article" date="2014" name="Front. Microbiol.">
        <title>High frequency of phylogenetically diverse reductive dehalogenase-homologous genes in deep subseafloor sedimentary metagenomes.</title>
        <authorList>
            <person name="Kawai M."/>
            <person name="Futagami T."/>
            <person name="Toyoda A."/>
            <person name="Takaki Y."/>
            <person name="Nishi S."/>
            <person name="Hori S."/>
            <person name="Arai W."/>
            <person name="Tsubouchi T."/>
            <person name="Morono Y."/>
            <person name="Uchiyama I."/>
            <person name="Ito T."/>
            <person name="Fujiyama A."/>
            <person name="Inagaki F."/>
            <person name="Takami H."/>
        </authorList>
    </citation>
    <scope>NUCLEOTIDE SEQUENCE</scope>
    <source>
        <strain evidence="3">Expedition CK06-06</strain>
    </source>
</reference>
<feature type="non-terminal residue" evidence="3">
    <location>
        <position position="1"/>
    </location>
</feature>
<keyword evidence="2" id="KW-0560">Oxidoreductase</keyword>
<proteinExistence type="inferred from homology"/>
<dbReference type="GO" id="GO:0016491">
    <property type="term" value="F:oxidoreductase activity"/>
    <property type="evidence" value="ECO:0007669"/>
    <property type="project" value="UniProtKB-KW"/>
</dbReference>
<comment type="similarity">
    <text evidence="1">Belongs to the short-chain dehydrogenases/reductases (SDR) family.</text>
</comment>
<comment type="caution">
    <text evidence="3">The sequence shown here is derived from an EMBL/GenBank/DDBJ whole genome shotgun (WGS) entry which is preliminary data.</text>
</comment>
<dbReference type="EMBL" id="BARW01024423">
    <property type="protein sequence ID" value="GAI91693.1"/>
    <property type="molecule type" value="Genomic_DNA"/>
</dbReference>
<dbReference type="Gene3D" id="3.40.50.720">
    <property type="entry name" value="NAD(P)-binding Rossmann-like Domain"/>
    <property type="match status" value="1"/>
</dbReference>
<dbReference type="PANTHER" id="PTHR24321">
    <property type="entry name" value="DEHYDROGENASES, SHORT CHAIN"/>
    <property type="match status" value="1"/>
</dbReference>
<protein>
    <recommendedName>
        <fullName evidence="4">SDR family oxidoreductase</fullName>
    </recommendedName>
</protein>
<organism evidence="3">
    <name type="scientific">marine sediment metagenome</name>
    <dbReference type="NCBI Taxonomy" id="412755"/>
    <lineage>
        <taxon>unclassified sequences</taxon>
        <taxon>metagenomes</taxon>
        <taxon>ecological metagenomes</taxon>
    </lineage>
</organism>
<evidence type="ECO:0000256" key="1">
    <source>
        <dbReference type="ARBA" id="ARBA00006484"/>
    </source>
</evidence>
<dbReference type="SUPFAM" id="SSF51735">
    <property type="entry name" value="NAD(P)-binding Rossmann-fold domains"/>
    <property type="match status" value="1"/>
</dbReference>